<evidence type="ECO:0000313" key="2">
    <source>
        <dbReference type="EnsemblPlants" id="OPUNC01G19820.1"/>
    </source>
</evidence>
<feature type="compositionally biased region" description="Polar residues" evidence="1">
    <location>
        <begin position="1"/>
        <end position="20"/>
    </location>
</feature>
<organism evidence="2">
    <name type="scientific">Oryza punctata</name>
    <name type="common">Red rice</name>
    <dbReference type="NCBI Taxonomy" id="4537"/>
    <lineage>
        <taxon>Eukaryota</taxon>
        <taxon>Viridiplantae</taxon>
        <taxon>Streptophyta</taxon>
        <taxon>Embryophyta</taxon>
        <taxon>Tracheophyta</taxon>
        <taxon>Spermatophyta</taxon>
        <taxon>Magnoliopsida</taxon>
        <taxon>Liliopsida</taxon>
        <taxon>Poales</taxon>
        <taxon>Poaceae</taxon>
        <taxon>BOP clade</taxon>
        <taxon>Oryzoideae</taxon>
        <taxon>Oryzeae</taxon>
        <taxon>Oryzinae</taxon>
        <taxon>Oryza</taxon>
    </lineage>
</organism>
<proteinExistence type="predicted"/>
<reference evidence="2" key="2">
    <citation type="submission" date="2018-05" db="EMBL/GenBank/DDBJ databases">
        <title>OpunRS2 (Oryza punctata Reference Sequence Version 2).</title>
        <authorList>
            <person name="Zhang J."/>
            <person name="Kudrna D."/>
            <person name="Lee S."/>
            <person name="Talag J."/>
            <person name="Welchert J."/>
            <person name="Wing R.A."/>
        </authorList>
    </citation>
    <scope>NUCLEOTIDE SEQUENCE [LARGE SCALE GENOMIC DNA]</scope>
</reference>
<dbReference type="STRING" id="4537.A0A0E0JK29"/>
<sequence>METETTNNGDRRNASGQSNPRPRLGKEKLFLLAAAAAAGEGDREGPLCYLLAVDGFRFLPECGWIDLCDPSNLQPLTKYSTRSLPPFSPLLSSWLVG</sequence>
<evidence type="ECO:0000313" key="3">
    <source>
        <dbReference type="Proteomes" id="UP000026962"/>
    </source>
</evidence>
<dbReference type="AlphaFoldDB" id="A0A0E0JK29"/>
<protein>
    <submittedName>
        <fullName evidence="2">Uncharacterized protein</fullName>
    </submittedName>
</protein>
<feature type="region of interest" description="Disordered" evidence="1">
    <location>
        <begin position="1"/>
        <end position="23"/>
    </location>
</feature>
<dbReference type="Proteomes" id="UP000026962">
    <property type="component" value="Chromosome 1"/>
</dbReference>
<keyword evidence="3" id="KW-1185">Reference proteome</keyword>
<reference evidence="2" key="1">
    <citation type="submission" date="2015-04" db="UniProtKB">
        <authorList>
            <consortium name="EnsemblPlants"/>
        </authorList>
    </citation>
    <scope>IDENTIFICATION</scope>
</reference>
<dbReference type="EnsemblPlants" id="OPUNC01G19820.1">
    <property type="protein sequence ID" value="OPUNC01G19820.1"/>
    <property type="gene ID" value="OPUNC01G19820"/>
</dbReference>
<dbReference type="HOGENOM" id="CLU_2350352_0_0_1"/>
<accession>A0A0E0JK29</accession>
<dbReference type="Gramene" id="OPUNC01G19820.1">
    <property type="protein sequence ID" value="OPUNC01G19820.1"/>
    <property type="gene ID" value="OPUNC01G19820"/>
</dbReference>
<name>A0A0E0JK29_ORYPU</name>
<evidence type="ECO:0000256" key="1">
    <source>
        <dbReference type="SAM" id="MobiDB-lite"/>
    </source>
</evidence>